<evidence type="ECO:0000256" key="9">
    <source>
        <dbReference type="ARBA" id="ARBA00022842"/>
    </source>
</evidence>
<evidence type="ECO:0000256" key="6">
    <source>
        <dbReference type="ARBA" id="ARBA00022705"/>
    </source>
</evidence>
<dbReference type="InterPro" id="IPR001126">
    <property type="entry name" value="UmuC"/>
</dbReference>
<evidence type="ECO:0000256" key="12">
    <source>
        <dbReference type="ARBA" id="ARBA00049244"/>
    </source>
</evidence>
<feature type="domain" description="UmuC" evidence="14">
    <location>
        <begin position="30"/>
        <end position="226"/>
    </location>
</feature>
<reference evidence="15" key="1">
    <citation type="submission" date="2022-06" db="EMBL/GenBank/DDBJ databases">
        <authorList>
            <consortium name="SYNGENTA / RWTH Aachen University"/>
        </authorList>
    </citation>
    <scope>NUCLEOTIDE SEQUENCE</scope>
</reference>
<dbReference type="InterPro" id="IPR022880">
    <property type="entry name" value="DNApol_IV"/>
</dbReference>
<evidence type="ECO:0000313" key="16">
    <source>
        <dbReference type="Proteomes" id="UP001153365"/>
    </source>
</evidence>
<keyword evidence="13" id="KW-0472">Membrane</keyword>
<dbReference type="PROSITE" id="PS50173">
    <property type="entry name" value="UMUC"/>
    <property type="match status" value="1"/>
</dbReference>
<dbReference type="GO" id="GO:0006260">
    <property type="term" value="P:DNA replication"/>
    <property type="evidence" value="ECO:0007669"/>
    <property type="project" value="UniProtKB-KW"/>
</dbReference>
<dbReference type="Proteomes" id="UP001153365">
    <property type="component" value="Unassembled WGS sequence"/>
</dbReference>
<dbReference type="PANTHER" id="PTHR11076:SF33">
    <property type="entry name" value="DNA POLYMERASE KAPPA"/>
    <property type="match status" value="1"/>
</dbReference>
<dbReference type="EC" id="2.7.7.7" evidence="2"/>
<comment type="caution">
    <text evidence="15">The sequence shown here is derived from an EMBL/GenBank/DDBJ whole genome shotgun (WGS) entry which is preliminary data.</text>
</comment>
<keyword evidence="6" id="KW-0235">DNA replication</keyword>
<dbReference type="Pfam" id="PF11798">
    <property type="entry name" value="IMS_HHH"/>
    <property type="match status" value="1"/>
</dbReference>
<dbReference type="PANTHER" id="PTHR11076">
    <property type="entry name" value="DNA REPAIR POLYMERASE UMUC / TRANSFERASE FAMILY MEMBER"/>
    <property type="match status" value="1"/>
</dbReference>
<dbReference type="InterPro" id="IPR036775">
    <property type="entry name" value="DNA_pol_Y-fam_lit_finger_sf"/>
</dbReference>
<evidence type="ECO:0000256" key="3">
    <source>
        <dbReference type="ARBA" id="ARBA00016178"/>
    </source>
</evidence>
<evidence type="ECO:0000256" key="11">
    <source>
        <dbReference type="ARBA" id="ARBA00023204"/>
    </source>
</evidence>
<sequence>IRRGDLSHEESEADILIESAESSRVLDQVIVCVDADAFFCSVEERYDPSLRGKAFAVAAGVLTTASYEARKYVSRISSFFFFFFFFLDFSGDNGMASYIAKKLCPHLLMIKPNFTRYSTASDSMMNVLRRFDQNLSPVSFDECFLNVTSYCTESKMSPGDLVSLIRKEVLDITGLTVSAGIGPNSMIAKIAADLKKPNGQYECPSTRLDSMKFMENLPVRKVPGIGRVTERWLEAVGVKICGDVWKFRGKLYLMKSEASFDLLIRAYLGIGKTEIRPSARQSRQSVGCETSFQGTSSRLELFGKLEKLSQELAEDLAQQGFSGRTLTLKVKLDTFEVLSRSITRQSIYSAEDLLKFSSALLEREIVNRQMSYDRGETVQGCGGNRELTVRLLGLKVRNRLFPHPLLHILINICQSKGYAP</sequence>
<dbReference type="InterPro" id="IPR050116">
    <property type="entry name" value="DNA_polymerase-Y"/>
</dbReference>
<dbReference type="SUPFAM" id="SSF100879">
    <property type="entry name" value="Lesion bypass DNA polymerase (Y-family), little finger domain"/>
    <property type="match status" value="1"/>
</dbReference>
<dbReference type="InterPro" id="IPR043502">
    <property type="entry name" value="DNA/RNA_pol_sf"/>
</dbReference>
<dbReference type="GO" id="GO:0046872">
    <property type="term" value="F:metal ion binding"/>
    <property type="evidence" value="ECO:0007669"/>
    <property type="project" value="UniProtKB-KW"/>
</dbReference>
<dbReference type="GO" id="GO:0003684">
    <property type="term" value="F:damaged DNA binding"/>
    <property type="evidence" value="ECO:0007669"/>
    <property type="project" value="InterPro"/>
</dbReference>
<comment type="similarity">
    <text evidence="1">Belongs to the DNA polymerase type-Y family.</text>
</comment>
<accession>A0AAV0AUT6</accession>
<dbReference type="Gene3D" id="1.10.150.20">
    <property type="entry name" value="5' to 3' exonuclease, C-terminal subdomain"/>
    <property type="match status" value="1"/>
</dbReference>
<evidence type="ECO:0000256" key="7">
    <source>
        <dbReference type="ARBA" id="ARBA00022723"/>
    </source>
</evidence>
<keyword evidence="8" id="KW-0227">DNA damage</keyword>
<keyword evidence="9" id="KW-0460">Magnesium</keyword>
<dbReference type="Gene3D" id="3.40.1170.60">
    <property type="match status" value="2"/>
</dbReference>
<keyword evidence="16" id="KW-1185">Reference proteome</keyword>
<keyword evidence="13" id="KW-0812">Transmembrane</keyword>
<dbReference type="Gene3D" id="3.30.70.270">
    <property type="match status" value="2"/>
</dbReference>
<dbReference type="FunFam" id="3.30.1490.100:FF:000004">
    <property type="entry name" value="DNA polymerase IV"/>
    <property type="match status" value="1"/>
</dbReference>
<dbReference type="InterPro" id="IPR043128">
    <property type="entry name" value="Rev_trsase/Diguanyl_cyclase"/>
</dbReference>
<keyword evidence="10" id="KW-0239">DNA-directed DNA polymerase</keyword>
<dbReference type="Pfam" id="PF00817">
    <property type="entry name" value="IMS"/>
    <property type="match status" value="2"/>
</dbReference>
<evidence type="ECO:0000256" key="13">
    <source>
        <dbReference type="SAM" id="Phobius"/>
    </source>
</evidence>
<feature type="non-terminal residue" evidence="15">
    <location>
        <position position="1"/>
    </location>
</feature>
<evidence type="ECO:0000256" key="5">
    <source>
        <dbReference type="ARBA" id="ARBA00022695"/>
    </source>
</evidence>
<dbReference type="GO" id="GO:0070987">
    <property type="term" value="P:error-free translesion synthesis"/>
    <property type="evidence" value="ECO:0007669"/>
    <property type="project" value="UniProtKB-ARBA"/>
</dbReference>
<dbReference type="GO" id="GO:0042276">
    <property type="term" value="P:error-prone translesion synthesis"/>
    <property type="evidence" value="ECO:0007669"/>
    <property type="project" value="TreeGrafter"/>
</dbReference>
<evidence type="ECO:0000313" key="15">
    <source>
        <dbReference type="EMBL" id="CAH7673310.1"/>
    </source>
</evidence>
<keyword evidence="13" id="KW-1133">Transmembrane helix</keyword>
<keyword evidence="11" id="KW-0234">DNA repair</keyword>
<evidence type="ECO:0000256" key="1">
    <source>
        <dbReference type="ARBA" id="ARBA00010945"/>
    </source>
</evidence>
<evidence type="ECO:0000256" key="4">
    <source>
        <dbReference type="ARBA" id="ARBA00022679"/>
    </source>
</evidence>
<evidence type="ECO:0000256" key="10">
    <source>
        <dbReference type="ARBA" id="ARBA00022932"/>
    </source>
</evidence>
<keyword evidence="5" id="KW-0548">Nucleotidyltransferase</keyword>
<dbReference type="CDD" id="cd03586">
    <property type="entry name" value="PolY_Pol_IV_kappa"/>
    <property type="match status" value="1"/>
</dbReference>
<proteinExistence type="inferred from homology"/>
<dbReference type="GO" id="GO:0005634">
    <property type="term" value="C:nucleus"/>
    <property type="evidence" value="ECO:0007669"/>
    <property type="project" value="TreeGrafter"/>
</dbReference>
<dbReference type="Gene3D" id="3.30.1490.100">
    <property type="entry name" value="DNA polymerase, Y-family, little finger domain"/>
    <property type="match status" value="1"/>
</dbReference>
<dbReference type="AlphaFoldDB" id="A0AAV0AUT6"/>
<evidence type="ECO:0000256" key="8">
    <source>
        <dbReference type="ARBA" id="ARBA00022763"/>
    </source>
</evidence>
<dbReference type="InterPro" id="IPR024728">
    <property type="entry name" value="PolY_HhH_motif"/>
</dbReference>
<organism evidence="15 16">
    <name type="scientific">Phakopsora pachyrhizi</name>
    <name type="common">Asian soybean rust disease fungus</name>
    <dbReference type="NCBI Taxonomy" id="170000"/>
    <lineage>
        <taxon>Eukaryota</taxon>
        <taxon>Fungi</taxon>
        <taxon>Dikarya</taxon>
        <taxon>Basidiomycota</taxon>
        <taxon>Pucciniomycotina</taxon>
        <taxon>Pucciniomycetes</taxon>
        <taxon>Pucciniales</taxon>
        <taxon>Phakopsoraceae</taxon>
        <taxon>Phakopsora</taxon>
    </lineage>
</organism>
<dbReference type="EMBL" id="CALTRL010001666">
    <property type="protein sequence ID" value="CAH7673310.1"/>
    <property type="molecule type" value="Genomic_DNA"/>
</dbReference>
<evidence type="ECO:0000256" key="2">
    <source>
        <dbReference type="ARBA" id="ARBA00012417"/>
    </source>
</evidence>
<name>A0AAV0AUT6_PHAPC</name>
<dbReference type="Pfam" id="PF11799">
    <property type="entry name" value="IMS_C"/>
    <property type="match status" value="1"/>
</dbReference>
<feature type="transmembrane region" description="Helical" evidence="13">
    <location>
        <begin position="79"/>
        <end position="100"/>
    </location>
</feature>
<evidence type="ECO:0000259" key="14">
    <source>
        <dbReference type="PROSITE" id="PS50173"/>
    </source>
</evidence>
<protein>
    <recommendedName>
        <fullName evidence="3">DNA polymerase kappa</fullName>
        <ecNumber evidence="2">2.7.7.7</ecNumber>
    </recommendedName>
</protein>
<keyword evidence="4" id="KW-0808">Transferase</keyword>
<keyword evidence="7" id="KW-0479">Metal-binding</keyword>
<dbReference type="InterPro" id="IPR017961">
    <property type="entry name" value="DNA_pol_Y-fam_little_finger"/>
</dbReference>
<dbReference type="GO" id="GO:0003887">
    <property type="term" value="F:DNA-directed DNA polymerase activity"/>
    <property type="evidence" value="ECO:0007669"/>
    <property type="project" value="UniProtKB-KW"/>
</dbReference>
<dbReference type="GO" id="GO:0006281">
    <property type="term" value="P:DNA repair"/>
    <property type="evidence" value="ECO:0007669"/>
    <property type="project" value="UniProtKB-KW"/>
</dbReference>
<dbReference type="SUPFAM" id="SSF56672">
    <property type="entry name" value="DNA/RNA polymerases"/>
    <property type="match status" value="1"/>
</dbReference>
<gene>
    <name evidence="15" type="ORF">PPACK8108_LOCUS8198</name>
</gene>
<comment type="catalytic activity">
    <reaction evidence="12">
        <text>DNA(n) + a 2'-deoxyribonucleoside 5'-triphosphate = DNA(n+1) + diphosphate</text>
        <dbReference type="Rhea" id="RHEA:22508"/>
        <dbReference type="Rhea" id="RHEA-COMP:17339"/>
        <dbReference type="Rhea" id="RHEA-COMP:17340"/>
        <dbReference type="ChEBI" id="CHEBI:33019"/>
        <dbReference type="ChEBI" id="CHEBI:61560"/>
        <dbReference type="ChEBI" id="CHEBI:173112"/>
        <dbReference type="EC" id="2.7.7.7"/>
    </reaction>
</comment>